<dbReference type="EMBL" id="BGZK01002508">
    <property type="protein sequence ID" value="GBP94467.1"/>
    <property type="molecule type" value="Genomic_DNA"/>
</dbReference>
<sequence length="144" mass="15346">MQRLAAVALKLLECDPIRLPESRRACSHNTRPRSSPAAGANELATALYTYSEGVRVEVEFSNFQSAPGAPQLVSASVTNCKEGSEDAELESAIQACDPARGPFIKGRKERGKSIVGFRRPDATPSSGPSPVAASSKYRNGTRLV</sequence>
<feature type="region of interest" description="Disordered" evidence="1">
    <location>
        <begin position="109"/>
        <end position="144"/>
    </location>
</feature>
<gene>
    <name evidence="2" type="ORF">EVAR_9490_1</name>
</gene>
<dbReference type="Proteomes" id="UP000299102">
    <property type="component" value="Unassembled WGS sequence"/>
</dbReference>
<protein>
    <submittedName>
        <fullName evidence="2">Uncharacterized protein</fullName>
    </submittedName>
</protein>
<comment type="caution">
    <text evidence="2">The sequence shown here is derived from an EMBL/GenBank/DDBJ whole genome shotgun (WGS) entry which is preliminary data.</text>
</comment>
<feature type="compositionally biased region" description="Low complexity" evidence="1">
    <location>
        <begin position="122"/>
        <end position="135"/>
    </location>
</feature>
<evidence type="ECO:0000313" key="2">
    <source>
        <dbReference type="EMBL" id="GBP94467.1"/>
    </source>
</evidence>
<proteinExistence type="predicted"/>
<keyword evidence="3" id="KW-1185">Reference proteome</keyword>
<organism evidence="2 3">
    <name type="scientific">Eumeta variegata</name>
    <name type="common">Bagworm moth</name>
    <name type="synonym">Eumeta japonica</name>
    <dbReference type="NCBI Taxonomy" id="151549"/>
    <lineage>
        <taxon>Eukaryota</taxon>
        <taxon>Metazoa</taxon>
        <taxon>Ecdysozoa</taxon>
        <taxon>Arthropoda</taxon>
        <taxon>Hexapoda</taxon>
        <taxon>Insecta</taxon>
        <taxon>Pterygota</taxon>
        <taxon>Neoptera</taxon>
        <taxon>Endopterygota</taxon>
        <taxon>Lepidoptera</taxon>
        <taxon>Glossata</taxon>
        <taxon>Ditrysia</taxon>
        <taxon>Tineoidea</taxon>
        <taxon>Psychidae</taxon>
        <taxon>Oiketicinae</taxon>
        <taxon>Eumeta</taxon>
    </lineage>
</organism>
<reference evidence="2 3" key="1">
    <citation type="journal article" date="2019" name="Commun. Biol.">
        <title>The bagworm genome reveals a unique fibroin gene that provides high tensile strength.</title>
        <authorList>
            <person name="Kono N."/>
            <person name="Nakamura H."/>
            <person name="Ohtoshi R."/>
            <person name="Tomita M."/>
            <person name="Numata K."/>
            <person name="Arakawa K."/>
        </authorList>
    </citation>
    <scope>NUCLEOTIDE SEQUENCE [LARGE SCALE GENOMIC DNA]</scope>
</reference>
<evidence type="ECO:0000313" key="3">
    <source>
        <dbReference type="Proteomes" id="UP000299102"/>
    </source>
</evidence>
<evidence type="ECO:0000256" key="1">
    <source>
        <dbReference type="SAM" id="MobiDB-lite"/>
    </source>
</evidence>
<accession>A0A4C2A6D6</accession>
<dbReference type="AlphaFoldDB" id="A0A4C2A6D6"/>
<name>A0A4C2A6D6_EUMVA</name>